<accession>A0A3S2XY92</accession>
<gene>
    <name evidence="2" type="ORF">EOD73_00445</name>
</gene>
<dbReference type="EMBL" id="SACM01000001">
    <property type="protein sequence ID" value="RVT87534.1"/>
    <property type="molecule type" value="Genomic_DNA"/>
</dbReference>
<feature type="signal peptide" evidence="1">
    <location>
        <begin position="1"/>
        <end position="21"/>
    </location>
</feature>
<keyword evidence="1" id="KW-0732">Signal</keyword>
<evidence type="ECO:0000313" key="3">
    <source>
        <dbReference type="Proteomes" id="UP000288587"/>
    </source>
</evidence>
<protein>
    <submittedName>
        <fullName evidence="2">Uncharacterized protein</fullName>
    </submittedName>
</protein>
<dbReference type="RefSeq" id="WP_127679796.1">
    <property type="nucleotide sequence ID" value="NZ_SACM01000001.1"/>
</dbReference>
<sequence length="89" mass="8785">MSPLRLRAAPLALACALSACGGGREAEMAPPVDPDPLIAGTDVRTSATVSSAGATAFVATASAMDNDSAEPLALGDAQLATSDTEEPVE</sequence>
<keyword evidence="3" id="KW-1185">Reference proteome</keyword>
<evidence type="ECO:0000256" key="1">
    <source>
        <dbReference type="SAM" id="SignalP"/>
    </source>
</evidence>
<dbReference type="PROSITE" id="PS51257">
    <property type="entry name" value="PROKAR_LIPOPROTEIN"/>
    <property type="match status" value="1"/>
</dbReference>
<name>A0A3S2XY92_9BURK</name>
<dbReference type="Proteomes" id="UP000288587">
    <property type="component" value="Unassembled WGS sequence"/>
</dbReference>
<feature type="chain" id="PRO_5018552634" evidence="1">
    <location>
        <begin position="22"/>
        <end position="89"/>
    </location>
</feature>
<comment type="caution">
    <text evidence="2">The sequence shown here is derived from an EMBL/GenBank/DDBJ whole genome shotgun (WGS) entry which is preliminary data.</text>
</comment>
<proteinExistence type="predicted"/>
<organism evidence="2 3">
    <name type="scientific">Inhella crocodyli</name>
    <dbReference type="NCBI Taxonomy" id="2499851"/>
    <lineage>
        <taxon>Bacteria</taxon>
        <taxon>Pseudomonadati</taxon>
        <taxon>Pseudomonadota</taxon>
        <taxon>Betaproteobacteria</taxon>
        <taxon>Burkholderiales</taxon>
        <taxon>Sphaerotilaceae</taxon>
        <taxon>Inhella</taxon>
    </lineage>
</organism>
<evidence type="ECO:0000313" key="2">
    <source>
        <dbReference type="EMBL" id="RVT87534.1"/>
    </source>
</evidence>
<dbReference type="AlphaFoldDB" id="A0A3S2XY92"/>
<reference evidence="2 3" key="1">
    <citation type="submission" date="2019-01" db="EMBL/GenBank/DDBJ databases">
        <authorList>
            <person name="Chen W.-M."/>
        </authorList>
    </citation>
    <scope>NUCLEOTIDE SEQUENCE [LARGE SCALE GENOMIC DNA]</scope>
    <source>
        <strain evidence="2 3">CCP-18</strain>
    </source>
</reference>